<accession>A0A9D2PXS6</accession>
<evidence type="ECO:0000313" key="1">
    <source>
        <dbReference type="EMBL" id="HJC69134.1"/>
    </source>
</evidence>
<proteinExistence type="predicted"/>
<organism evidence="1 2">
    <name type="scientific">Candidatus Brachybacterium intestinipullorum</name>
    <dbReference type="NCBI Taxonomy" id="2838512"/>
    <lineage>
        <taxon>Bacteria</taxon>
        <taxon>Bacillati</taxon>
        <taxon>Actinomycetota</taxon>
        <taxon>Actinomycetes</taxon>
        <taxon>Micrococcales</taxon>
        <taxon>Dermabacteraceae</taxon>
        <taxon>Brachybacterium</taxon>
    </lineage>
</organism>
<dbReference type="Proteomes" id="UP000823854">
    <property type="component" value="Unassembled WGS sequence"/>
</dbReference>
<gene>
    <name evidence="1" type="ORF">H9932_05585</name>
</gene>
<evidence type="ECO:0000313" key="2">
    <source>
        <dbReference type="Proteomes" id="UP000823854"/>
    </source>
</evidence>
<protein>
    <submittedName>
        <fullName evidence="1">Uncharacterized protein</fullName>
    </submittedName>
</protein>
<name>A0A9D2PXS6_9MICO</name>
<sequence length="65" mass="7116">MRCEQCKRKIRGEPYVSVTGRRLCGRCGARLQGRTAGALGGFGRGGRRATGGWYARARRAMGKKD</sequence>
<reference evidence="1" key="2">
    <citation type="submission" date="2021-04" db="EMBL/GenBank/DDBJ databases">
        <authorList>
            <person name="Gilroy R."/>
        </authorList>
    </citation>
    <scope>NUCLEOTIDE SEQUENCE</scope>
    <source>
        <strain evidence="1">CHK130-7132</strain>
    </source>
</reference>
<reference evidence="1" key="1">
    <citation type="journal article" date="2021" name="PeerJ">
        <title>Extensive microbial diversity within the chicken gut microbiome revealed by metagenomics and culture.</title>
        <authorList>
            <person name="Gilroy R."/>
            <person name="Ravi A."/>
            <person name="Getino M."/>
            <person name="Pursley I."/>
            <person name="Horton D.L."/>
            <person name="Alikhan N.F."/>
            <person name="Baker D."/>
            <person name="Gharbi K."/>
            <person name="Hall N."/>
            <person name="Watson M."/>
            <person name="Adriaenssens E.M."/>
            <person name="Foster-Nyarko E."/>
            <person name="Jarju S."/>
            <person name="Secka A."/>
            <person name="Antonio M."/>
            <person name="Oren A."/>
            <person name="Chaudhuri R.R."/>
            <person name="La Ragione R."/>
            <person name="Hildebrand F."/>
            <person name="Pallen M.J."/>
        </authorList>
    </citation>
    <scope>NUCLEOTIDE SEQUENCE</scope>
    <source>
        <strain evidence="1">CHK130-7132</strain>
    </source>
</reference>
<dbReference type="AlphaFoldDB" id="A0A9D2PXS6"/>
<dbReference type="EMBL" id="DWWC01000105">
    <property type="protein sequence ID" value="HJC69134.1"/>
    <property type="molecule type" value="Genomic_DNA"/>
</dbReference>
<comment type="caution">
    <text evidence="1">The sequence shown here is derived from an EMBL/GenBank/DDBJ whole genome shotgun (WGS) entry which is preliminary data.</text>
</comment>